<dbReference type="SMART" id="SM00382">
    <property type="entry name" value="AAA"/>
    <property type="match status" value="1"/>
</dbReference>
<protein>
    <submittedName>
        <fullName evidence="5">ABC transporter related protein</fullName>
    </submittedName>
</protein>
<evidence type="ECO:0000313" key="5">
    <source>
        <dbReference type="EMBL" id="EFH84224.1"/>
    </source>
</evidence>
<dbReference type="PANTHER" id="PTHR24220">
    <property type="entry name" value="IMPORT ATP-BINDING PROTEIN"/>
    <property type="match status" value="1"/>
</dbReference>
<dbReference type="FunCoup" id="D6TVC4">
    <property type="interactions" value="131"/>
</dbReference>
<dbReference type="FunFam" id="3.40.50.300:FF:000032">
    <property type="entry name" value="Export ABC transporter ATP-binding protein"/>
    <property type="match status" value="1"/>
</dbReference>
<dbReference type="RefSeq" id="WP_007915557.1">
    <property type="nucleotide sequence ID" value="NZ_ADVG01000003.1"/>
</dbReference>
<dbReference type="InterPro" id="IPR015854">
    <property type="entry name" value="ABC_transpr_LolD-like"/>
</dbReference>
<reference evidence="5 6" key="1">
    <citation type="journal article" date="2011" name="Stand. Genomic Sci.">
        <title>Non-contiguous finished genome sequence and contextual data of the filamentous soil bacterium Ktedonobacter racemifer type strain (SOSP1-21).</title>
        <authorList>
            <person name="Chang Y.J."/>
            <person name="Land M."/>
            <person name="Hauser L."/>
            <person name="Chertkov O."/>
            <person name="Del Rio T.G."/>
            <person name="Nolan M."/>
            <person name="Copeland A."/>
            <person name="Tice H."/>
            <person name="Cheng J.F."/>
            <person name="Lucas S."/>
            <person name="Han C."/>
            <person name="Goodwin L."/>
            <person name="Pitluck S."/>
            <person name="Ivanova N."/>
            <person name="Ovchinikova G."/>
            <person name="Pati A."/>
            <person name="Chen A."/>
            <person name="Palaniappan K."/>
            <person name="Mavromatis K."/>
            <person name="Liolios K."/>
            <person name="Brettin T."/>
            <person name="Fiebig A."/>
            <person name="Rohde M."/>
            <person name="Abt B."/>
            <person name="Goker M."/>
            <person name="Detter J.C."/>
            <person name="Woyke T."/>
            <person name="Bristow J."/>
            <person name="Eisen J.A."/>
            <person name="Markowitz V."/>
            <person name="Hugenholtz P."/>
            <person name="Kyrpides N.C."/>
            <person name="Klenk H.P."/>
            <person name="Lapidus A."/>
        </authorList>
    </citation>
    <scope>NUCLEOTIDE SEQUENCE [LARGE SCALE GENOMIC DNA]</scope>
    <source>
        <strain evidence="6">DSM 44963</strain>
    </source>
</reference>
<dbReference type="GO" id="GO:0016887">
    <property type="term" value="F:ATP hydrolysis activity"/>
    <property type="evidence" value="ECO:0007669"/>
    <property type="project" value="InterPro"/>
</dbReference>
<evidence type="ECO:0000256" key="2">
    <source>
        <dbReference type="ARBA" id="ARBA00022741"/>
    </source>
</evidence>
<dbReference type="InterPro" id="IPR003439">
    <property type="entry name" value="ABC_transporter-like_ATP-bd"/>
</dbReference>
<dbReference type="PROSITE" id="PS50893">
    <property type="entry name" value="ABC_TRANSPORTER_2"/>
    <property type="match status" value="1"/>
</dbReference>
<keyword evidence="6" id="KW-1185">Reference proteome</keyword>
<dbReference type="InParanoid" id="D6TVC4"/>
<dbReference type="GO" id="GO:0022857">
    <property type="term" value="F:transmembrane transporter activity"/>
    <property type="evidence" value="ECO:0007669"/>
    <property type="project" value="TreeGrafter"/>
</dbReference>
<dbReference type="InterPro" id="IPR027417">
    <property type="entry name" value="P-loop_NTPase"/>
</dbReference>
<dbReference type="InterPro" id="IPR017911">
    <property type="entry name" value="MacB-like_ATP-bd"/>
</dbReference>
<dbReference type="GO" id="GO:0005524">
    <property type="term" value="F:ATP binding"/>
    <property type="evidence" value="ECO:0007669"/>
    <property type="project" value="UniProtKB-KW"/>
</dbReference>
<organism evidence="5 6">
    <name type="scientific">Ktedonobacter racemifer DSM 44963</name>
    <dbReference type="NCBI Taxonomy" id="485913"/>
    <lineage>
        <taxon>Bacteria</taxon>
        <taxon>Bacillati</taxon>
        <taxon>Chloroflexota</taxon>
        <taxon>Ktedonobacteria</taxon>
        <taxon>Ktedonobacterales</taxon>
        <taxon>Ktedonobacteraceae</taxon>
        <taxon>Ktedonobacter</taxon>
    </lineage>
</organism>
<proteinExistence type="predicted"/>
<feature type="domain" description="ABC transporter" evidence="4">
    <location>
        <begin position="19"/>
        <end position="258"/>
    </location>
</feature>
<evidence type="ECO:0000313" key="6">
    <source>
        <dbReference type="Proteomes" id="UP000004508"/>
    </source>
</evidence>
<dbReference type="Pfam" id="PF00005">
    <property type="entry name" value="ABC_tran"/>
    <property type="match status" value="1"/>
</dbReference>
<keyword evidence="1" id="KW-0813">Transport</keyword>
<keyword evidence="3" id="KW-0067">ATP-binding</keyword>
<dbReference type="InterPro" id="IPR003593">
    <property type="entry name" value="AAA+_ATPase"/>
</dbReference>
<dbReference type="SUPFAM" id="SSF52540">
    <property type="entry name" value="P-loop containing nucleoside triphosphate hydrolases"/>
    <property type="match status" value="1"/>
</dbReference>
<evidence type="ECO:0000256" key="1">
    <source>
        <dbReference type="ARBA" id="ARBA00022448"/>
    </source>
</evidence>
<keyword evidence="2" id="KW-0547">Nucleotide-binding</keyword>
<gene>
    <name evidence="5" type="ORF">Krac_5247</name>
</gene>
<dbReference type="InterPro" id="IPR017871">
    <property type="entry name" value="ABC_transporter-like_CS"/>
</dbReference>
<dbReference type="Proteomes" id="UP000004508">
    <property type="component" value="Unassembled WGS sequence"/>
</dbReference>
<name>D6TVC4_KTERA</name>
<dbReference type="GO" id="GO:0005886">
    <property type="term" value="C:plasma membrane"/>
    <property type="evidence" value="ECO:0007669"/>
    <property type="project" value="TreeGrafter"/>
</dbReference>
<comment type="caution">
    <text evidence="5">The sequence shown here is derived from an EMBL/GenBank/DDBJ whole genome shotgun (WGS) entry which is preliminary data.</text>
</comment>
<accession>D6TVC4</accession>
<evidence type="ECO:0000256" key="3">
    <source>
        <dbReference type="ARBA" id="ARBA00022840"/>
    </source>
</evidence>
<dbReference type="CDD" id="cd03255">
    <property type="entry name" value="ABC_MJ0796_LolCDE_FtsE"/>
    <property type="match status" value="1"/>
</dbReference>
<dbReference type="Gene3D" id="3.40.50.300">
    <property type="entry name" value="P-loop containing nucleotide triphosphate hydrolases"/>
    <property type="match status" value="1"/>
</dbReference>
<dbReference type="AlphaFoldDB" id="D6TVC4"/>
<dbReference type="PANTHER" id="PTHR24220:SF86">
    <property type="entry name" value="ABC TRANSPORTER ABCH.1"/>
    <property type="match status" value="1"/>
</dbReference>
<sequence length="269" mass="29189">MKMKQGSLLTRDGTDKGQVEAVQVCKTYDTGSASVQALQGVSLRIQRGEVVAIMGPSGCGKTTLLNCLSGLDSVSSGTIKIAGQDIRGLSDRELTAFRAREMGFVFQTYNLLPVLTGLENVELPLLVSGVAPKEARTRARASIELVGLLDWARHRPAEMSGGQRQRFAIARALATMPSIVWADEPTGALDSATSQEIIDLMLHLNREHGLTFVWVTHAMEVAQQAHRLVTMRDGRIEADHLLKAESSALATRATLPLSSAKQESRRNDE</sequence>
<dbReference type="STRING" id="485913.Krac_5247"/>
<evidence type="ECO:0000259" key="4">
    <source>
        <dbReference type="PROSITE" id="PS50893"/>
    </source>
</evidence>
<dbReference type="PROSITE" id="PS00211">
    <property type="entry name" value="ABC_TRANSPORTER_1"/>
    <property type="match status" value="1"/>
</dbReference>
<dbReference type="GO" id="GO:0098796">
    <property type="term" value="C:membrane protein complex"/>
    <property type="evidence" value="ECO:0007669"/>
    <property type="project" value="UniProtKB-ARBA"/>
</dbReference>
<dbReference type="eggNOG" id="COG1136">
    <property type="taxonomic scope" value="Bacteria"/>
</dbReference>
<dbReference type="EMBL" id="ADVG01000003">
    <property type="protein sequence ID" value="EFH84224.1"/>
    <property type="molecule type" value="Genomic_DNA"/>
</dbReference>